<dbReference type="Gene3D" id="1.20.1260.10">
    <property type="match status" value="1"/>
</dbReference>
<evidence type="ECO:0000256" key="2">
    <source>
        <dbReference type="SAM" id="SignalP"/>
    </source>
</evidence>
<dbReference type="PANTHER" id="PTHR36933">
    <property type="entry name" value="SLL0788 PROTEIN"/>
    <property type="match status" value="1"/>
</dbReference>
<accession>A0A1P8JTK9</accession>
<dbReference type="OrthoDB" id="8603558at2"/>
<reference evidence="4 5" key="1">
    <citation type="submission" date="2017-01" db="EMBL/GenBank/DDBJ databases">
        <authorList>
            <person name="Mah S.A."/>
            <person name="Swanson W.J."/>
            <person name="Moy G.W."/>
            <person name="Vacquier V.D."/>
        </authorList>
    </citation>
    <scope>NUCLEOTIDE SEQUENCE [LARGE SCALE GENOMIC DNA]</scope>
    <source>
        <strain evidence="4 5">DCY110</strain>
    </source>
</reference>
<protein>
    <submittedName>
        <fullName evidence="4">DUF305 domain-containing protein</fullName>
    </submittedName>
</protein>
<dbReference type="Proteomes" id="UP000186609">
    <property type="component" value="Chromosome"/>
</dbReference>
<keyword evidence="2" id="KW-0732">Signal</keyword>
<dbReference type="PANTHER" id="PTHR36933:SF1">
    <property type="entry name" value="SLL0788 PROTEIN"/>
    <property type="match status" value="1"/>
</dbReference>
<dbReference type="KEGG" id="rhy:RD110_07540"/>
<dbReference type="InterPro" id="IPR005183">
    <property type="entry name" value="DUF305_CopM-like"/>
</dbReference>
<dbReference type="AlphaFoldDB" id="A0A1P8JTK9"/>
<evidence type="ECO:0000313" key="5">
    <source>
        <dbReference type="Proteomes" id="UP000186609"/>
    </source>
</evidence>
<evidence type="ECO:0000259" key="3">
    <source>
        <dbReference type="Pfam" id="PF03713"/>
    </source>
</evidence>
<dbReference type="Pfam" id="PF03713">
    <property type="entry name" value="DUF305"/>
    <property type="match status" value="1"/>
</dbReference>
<feature type="domain" description="DUF305" evidence="3">
    <location>
        <begin position="45"/>
        <end position="125"/>
    </location>
</feature>
<organism evidence="4 5">
    <name type="scientific">Rhodoferax koreensis</name>
    <dbReference type="NCBI Taxonomy" id="1842727"/>
    <lineage>
        <taxon>Bacteria</taxon>
        <taxon>Pseudomonadati</taxon>
        <taxon>Pseudomonadota</taxon>
        <taxon>Betaproteobacteria</taxon>
        <taxon>Burkholderiales</taxon>
        <taxon>Comamonadaceae</taxon>
        <taxon>Rhodoferax</taxon>
    </lineage>
</organism>
<feature type="signal peptide" evidence="2">
    <location>
        <begin position="1"/>
        <end position="29"/>
    </location>
</feature>
<evidence type="ECO:0000313" key="4">
    <source>
        <dbReference type="EMBL" id="APW37065.1"/>
    </source>
</evidence>
<feature type="region of interest" description="Disordered" evidence="1">
    <location>
        <begin position="33"/>
        <end position="55"/>
    </location>
</feature>
<dbReference type="InterPro" id="IPR012347">
    <property type="entry name" value="Ferritin-like"/>
</dbReference>
<dbReference type="RefSeq" id="WP_076198175.1">
    <property type="nucleotide sequence ID" value="NZ_CP019236.1"/>
</dbReference>
<evidence type="ECO:0000256" key="1">
    <source>
        <dbReference type="SAM" id="MobiDB-lite"/>
    </source>
</evidence>
<sequence>MNTPRSFAIQSASAAIGLCLAVLTVPAVAQSKMDHGAHNAPAAPADASPSTKAFQASDEKMMKDMGVAYTGDADRDFVSHMIPHHEGAVAMAQVQLKYGKDPELRKMAQDIVKAQETEIAFMKKWQAKKGVK</sequence>
<gene>
    <name evidence="4" type="ORF">RD110_07540</name>
</gene>
<dbReference type="STRING" id="1842727.RD110_07540"/>
<feature type="compositionally biased region" description="Low complexity" evidence="1">
    <location>
        <begin position="40"/>
        <end position="50"/>
    </location>
</feature>
<dbReference type="EMBL" id="CP019236">
    <property type="protein sequence ID" value="APW37065.1"/>
    <property type="molecule type" value="Genomic_DNA"/>
</dbReference>
<feature type="chain" id="PRO_5012388107" evidence="2">
    <location>
        <begin position="30"/>
        <end position="132"/>
    </location>
</feature>
<name>A0A1P8JTK9_9BURK</name>
<proteinExistence type="predicted"/>
<keyword evidence="5" id="KW-1185">Reference proteome</keyword>